<feature type="region of interest" description="Disordered" evidence="10">
    <location>
        <begin position="126"/>
        <end position="145"/>
    </location>
</feature>
<name>L7VSB6_THES1</name>
<evidence type="ECO:0000313" key="12">
    <source>
        <dbReference type="Proteomes" id="UP000011220"/>
    </source>
</evidence>
<dbReference type="InterPro" id="IPR007838">
    <property type="entry name" value="Cell_div_ZapA-like"/>
</dbReference>
<dbReference type="AlphaFoldDB" id="L7VSB6"/>
<keyword evidence="6" id="KW-0131">Cell cycle</keyword>
<dbReference type="GO" id="GO:0032153">
    <property type="term" value="C:cell division site"/>
    <property type="evidence" value="ECO:0007669"/>
    <property type="project" value="TreeGrafter"/>
</dbReference>
<dbReference type="KEGG" id="css:Cst_c26870"/>
<dbReference type="KEGG" id="csd:Clst_2575"/>
<dbReference type="Gene3D" id="6.10.250.790">
    <property type="match status" value="1"/>
</dbReference>
<proteinExistence type="predicted"/>
<sequence>MAGKNKVNVRIAGNEYTVCGYESPEYMQRVALYVDQKVTEIMKANQALSTSMASILSAINVVDDMFKLAEAKDALEKELESVKKELQQVKQERDMLSQQLQKANEENKHLLLELTRCETELSEVRNSLAKATGETPPKPRLHNVK</sequence>
<keyword evidence="12" id="KW-1185">Reference proteome</keyword>
<keyword evidence="5" id="KW-0717">Septation</keyword>
<evidence type="ECO:0000256" key="5">
    <source>
        <dbReference type="ARBA" id="ARBA00023210"/>
    </source>
</evidence>
<dbReference type="EMBL" id="CP004044">
    <property type="protein sequence ID" value="AGC69637.1"/>
    <property type="molecule type" value="Genomic_DNA"/>
</dbReference>
<evidence type="ECO:0000256" key="8">
    <source>
        <dbReference type="ARBA" id="ARBA00026068"/>
    </source>
</evidence>
<comment type="function">
    <text evidence="7">Activator of cell division through the inhibition of FtsZ GTPase activity, therefore promoting FtsZ assembly into bundles of protofilaments necessary for the formation of the division Z ring. It is recruited early at mid-cell but it is not essential for cell division.</text>
</comment>
<dbReference type="PANTHER" id="PTHR34981:SF1">
    <property type="entry name" value="CELL DIVISION PROTEIN ZAPA"/>
    <property type="match status" value="1"/>
</dbReference>
<evidence type="ECO:0000256" key="9">
    <source>
        <dbReference type="ARBA" id="ARBA00033158"/>
    </source>
</evidence>
<dbReference type="GO" id="GO:0000917">
    <property type="term" value="P:division septum assembly"/>
    <property type="evidence" value="ECO:0007669"/>
    <property type="project" value="UniProtKB-KW"/>
</dbReference>
<evidence type="ECO:0000256" key="6">
    <source>
        <dbReference type="ARBA" id="ARBA00023306"/>
    </source>
</evidence>
<dbReference type="SUPFAM" id="SSF102829">
    <property type="entry name" value="Cell division protein ZapA-like"/>
    <property type="match status" value="1"/>
</dbReference>
<dbReference type="GO" id="GO:0005829">
    <property type="term" value="C:cytosol"/>
    <property type="evidence" value="ECO:0007669"/>
    <property type="project" value="TreeGrafter"/>
</dbReference>
<accession>L7VSB6</accession>
<gene>
    <name evidence="11" type="primary">zapA</name>
    <name evidence="11" type="ordered locus">Cst_c26870</name>
</gene>
<dbReference type="PANTHER" id="PTHR34981">
    <property type="entry name" value="CELL DIVISION PROTEIN ZAPA"/>
    <property type="match status" value="1"/>
</dbReference>
<evidence type="ECO:0000313" key="11">
    <source>
        <dbReference type="EMBL" id="AGC69637.1"/>
    </source>
</evidence>
<dbReference type="RefSeq" id="WP_015360313.1">
    <property type="nucleotide sequence ID" value="NC_020134.1"/>
</dbReference>
<protein>
    <recommendedName>
        <fullName evidence="2">Cell division protein ZapA</fullName>
    </recommendedName>
    <alternativeName>
        <fullName evidence="9">Z ring-associated protein ZapA</fullName>
    </alternativeName>
</protein>
<evidence type="ECO:0000256" key="2">
    <source>
        <dbReference type="ARBA" id="ARBA00015195"/>
    </source>
</evidence>
<evidence type="ECO:0000256" key="3">
    <source>
        <dbReference type="ARBA" id="ARBA00022490"/>
    </source>
</evidence>
<comment type="subunit">
    <text evidence="8">Homodimer. Interacts with FtsZ.</text>
</comment>
<dbReference type="GO" id="GO:0043093">
    <property type="term" value="P:FtsZ-dependent cytokinesis"/>
    <property type="evidence" value="ECO:0007669"/>
    <property type="project" value="TreeGrafter"/>
</dbReference>
<keyword evidence="3" id="KW-0963">Cytoplasm</keyword>
<dbReference type="GO" id="GO:0000921">
    <property type="term" value="P:septin ring assembly"/>
    <property type="evidence" value="ECO:0007669"/>
    <property type="project" value="TreeGrafter"/>
</dbReference>
<dbReference type="InterPro" id="IPR036192">
    <property type="entry name" value="Cell_div_ZapA-like_sf"/>
</dbReference>
<comment type="subcellular location">
    <subcellularLocation>
        <location evidence="1">Cytoplasm</location>
    </subcellularLocation>
</comment>
<evidence type="ECO:0000256" key="7">
    <source>
        <dbReference type="ARBA" id="ARBA00024910"/>
    </source>
</evidence>
<keyword evidence="4 11" id="KW-0132">Cell division</keyword>
<dbReference type="GO" id="GO:0030428">
    <property type="term" value="C:cell septum"/>
    <property type="evidence" value="ECO:0007669"/>
    <property type="project" value="TreeGrafter"/>
</dbReference>
<dbReference type="STRING" id="1121335.Cst_c26870"/>
<dbReference type="Pfam" id="PF05164">
    <property type="entry name" value="ZapA"/>
    <property type="match status" value="1"/>
</dbReference>
<organism evidence="11 12">
    <name type="scientific">Thermoclostridium stercorarium (strain ATCC 35414 / DSM 8532 / NCIMB 11754)</name>
    <name type="common">Clostridium stercorarium</name>
    <dbReference type="NCBI Taxonomy" id="1121335"/>
    <lineage>
        <taxon>Bacteria</taxon>
        <taxon>Bacillati</taxon>
        <taxon>Bacillota</taxon>
        <taxon>Clostridia</taxon>
        <taxon>Eubacteriales</taxon>
        <taxon>Oscillospiraceae</taxon>
        <taxon>Thermoclostridium</taxon>
    </lineage>
</organism>
<dbReference type="Proteomes" id="UP000011220">
    <property type="component" value="Chromosome"/>
</dbReference>
<evidence type="ECO:0000256" key="1">
    <source>
        <dbReference type="ARBA" id="ARBA00004496"/>
    </source>
</evidence>
<dbReference type="PATRIC" id="fig|1121335.3.peg.2695"/>
<evidence type="ECO:0000256" key="10">
    <source>
        <dbReference type="SAM" id="MobiDB-lite"/>
    </source>
</evidence>
<evidence type="ECO:0000256" key="4">
    <source>
        <dbReference type="ARBA" id="ARBA00022618"/>
    </source>
</evidence>
<reference evidence="11 12" key="1">
    <citation type="journal article" date="2013" name="Genome Announc.">
        <title>Complete genome sequence of Clostridium stercorarium subsp. stercorarium strain DSM 8532, a thermophilic degrader of plant cell wall fibers.</title>
        <authorList>
            <person name="Poehlein A."/>
            <person name="Zverlov V.V."/>
            <person name="Daniel R."/>
            <person name="Schwarz W.H."/>
            <person name="Liebl W."/>
        </authorList>
    </citation>
    <scope>NUCLEOTIDE SEQUENCE [LARGE SCALE GENOMIC DNA]</scope>
    <source>
        <strain evidence="12">ATCC 35414 / DSM 8532 / NCIMB 11754</strain>
    </source>
</reference>
<dbReference type="eggNOG" id="COG3027">
    <property type="taxonomic scope" value="Bacteria"/>
</dbReference>
<dbReference type="InterPro" id="IPR053712">
    <property type="entry name" value="Bac_CellDiv_Activator"/>
</dbReference>